<dbReference type="Proteomes" id="UP001437256">
    <property type="component" value="Unassembled WGS sequence"/>
</dbReference>
<feature type="transmembrane region" description="Helical" evidence="2">
    <location>
        <begin position="121"/>
        <end position="142"/>
    </location>
</feature>
<organism evidence="3 4">
    <name type="scientific">Marasmius tenuissimus</name>
    <dbReference type="NCBI Taxonomy" id="585030"/>
    <lineage>
        <taxon>Eukaryota</taxon>
        <taxon>Fungi</taxon>
        <taxon>Dikarya</taxon>
        <taxon>Basidiomycota</taxon>
        <taxon>Agaricomycotina</taxon>
        <taxon>Agaricomycetes</taxon>
        <taxon>Agaricomycetidae</taxon>
        <taxon>Agaricales</taxon>
        <taxon>Marasmiineae</taxon>
        <taxon>Marasmiaceae</taxon>
        <taxon>Marasmius</taxon>
    </lineage>
</organism>
<gene>
    <name evidence="3" type="ORF">AAF712_000354</name>
</gene>
<evidence type="ECO:0000313" key="3">
    <source>
        <dbReference type="EMBL" id="KAL0072591.1"/>
    </source>
</evidence>
<protein>
    <recommendedName>
        <fullName evidence="5">Transmembrane protein</fullName>
    </recommendedName>
</protein>
<proteinExistence type="predicted"/>
<comment type="caution">
    <text evidence="3">The sequence shown here is derived from an EMBL/GenBank/DDBJ whole genome shotgun (WGS) entry which is preliminary data.</text>
</comment>
<feature type="region of interest" description="Disordered" evidence="1">
    <location>
        <begin position="1"/>
        <end position="31"/>
    </location>
</feature>
<dbReference type="EMBL" id="JBBXMP010000001">
    <property type="protein sequence ID" value="KAL0072591.1"/>
    <property type="molecule type" value="Genomic_DNA"/>
</dbReference>
<evidence type="ECO:0000256" key="1">
    <source>
        <dbReference type="SAM" id="MobiDB-lite"/>
    </source>
</evidence>
<feature type="transmembrane region" description="Helical" evidence="2">
    <location>
        <begin position="258"/>
        <end position="278"/>
    </location>
</feature>
<keyword evidence="2" id="KW-0472">Membrane</keyword>
<name>A0ABR3AF88_9AGAR</name>
<keyword evidence="4" id="KW-1185">Reference proteome</keyword>
<evidence type="ECO:0000256" key="2">
    <source>
        <dbReference type="SAM" id="Phobius"/>
    </source>
</evidence>
<reference evidence="3 4" key="1">
    <citation type="submission" date="2024-05" db="EMBL/GenBank/DDBJ databases">
        <title>A draft genome resource for the thread blight pathogen Marasmius tenuissimus strain MS-2.</title>
        <authorList>
            <person name="Yulfo-Soto G.E."/>
            <person name="Baruah I.K."/>
            <person name="Amoako-Attah I."/>
            <person name="Bukari Y."/>
            <person name="Meinhardt L.W."/>
            <person name="Bailey B.A."/>
            <person name="Cohen S.P."/>
        </authorList>
    </citation>
    <scope>NUCLEOTIDE SEQUENCE [LARGE SCALE GENOMIC DNA]</scope>
    <source>
        <strain evidence="3 4">MS-2</strain>
    </source>
</reference>
<accession>A0ABR3AF88</accession>
<evidence type="ECO:0000313" key="4">
    <source>
        <dbReference type="Proteomes" id="UP001437256"/>
    </source>
</evidence>
<feature type="transmembrane region" description="Helical" evidence="2">
    <location>
        <begin position="81"/>
        <end position="101"/>
    </location>
</feature>
<sequence>MKRFTHAHTYDVAQNPSFRPESDPRDLSTQSRRREFHNPFAGFVDRPIDNGIETQEEQDEADETARRKAMKELVSSWNDRLQLISLITTFMASVEAGLLQVTAPDASEPSSVLVASNACLFSALILHLHASFISFVAAFFLVRYKVKEAKRVEDNIGGITGEGTESVSKGEAILDMAANHITQSPEHGSPTMGPNAKDKPNVWSAKPELVQVGPFFRQPPLNLLSRCHFLCIVCSVLGFLLALTGIVCLAWARHPLAVRTTASISLGLCLLSSVGIVYTKYDAPHFIYE</sequence>
<keyword evidence="2" id="KW-0812">Transmembrane</keyword>
<feature type="transmembrane region" description="Helical" evidence="2">
    <location>
        <begin position="227"/>
        <end position="252"/>
    </location>
</feature>
<keyword evidence="2" id="KW-1133">Transmembrane helix</keyword>
<evidence type="ECO:0008006" key="5">
    <source>
        <dbReference type="Google" id="ProtNLM"/>
    </source>
</evidence>
<feature type="compositionally biased region" description="Basic and acidic residues" evidence="1">
    <location>
        <begin position="20"/>
        <end position="31"/>
    </location>
</feature>